<sequence>MASSGPGVPAAFRAPSVCLCRHSGHRGVPRHYRPSATPAPVSGVPFRRSTAAQLPPAAASFTRVLSPWV</sequence>
<organism evidence="1 2">
    <name type="scientific">Pleurodeles waltl</name>
    <name type="common">Iberian ribbed newt</name>
    <dbReference type="NCBI Taxonomy" id="8319"/>
    <lineage>
        <taxon>Eukaryota</taxon>
        <taxon>Metazoa</taxon>
        <taxon>Chordata</taxon>
        <taxon>Craniata</taxon>
        <taxon>Vertebrata</taxon>
        <taxon>Euteleostomi</taxon>
        <taxon>Amphibia</taxon>
        <taxon>Batrachia</taxon>
        <taxon>Caudata</taxon>
        <taxon>Salamandroidea</taxon>
        <taxon>Salamandridae</taxon>
        <taxon>Pleurodelinae</taxon>
        <taxon>Pleurodeles</taxon>
    </lineage>
</organism>
<gene>
    <name evidence="1" type="ORF">NDU88_004527</name>
</gene>
<comment type="caution">
    <text evidence="1">The sequence shown here is derived from an EMBL/GenBank/DDBJ whole genome shotgun (WGS) entry which is preliminary data.</text>
</comment>
<accession>A0AAV7RJ08</accession>
<dbReference type="AlphaFoldDB" id="A0AAV7RJ08"/>
<dbReference type="Proteomes" id="UP001066276">
    <property type="component" value="Chromosome 5"/>
</dbReference>
<proteinExistence type="predicted"/>
<evidence type="ECO:0000313" key="2">
    <source>
        <dbReference type="Proteomes" id="UP001066276"/>
    </source>
</evidence>
<name>A0AAV7RJ08_PLEWA</name>
<keyword evidence="2" id="KW-1185">Reference proteome</keyword>
<dbReference type="EMBL" id="JANPWB010000009">
    <property type="protein sequence ID" value="KAJ1151747.1"/>
    <property type="molecule type" value="Genomic_DNA"/>
</dbReference>
<protein>
    <submittedName>
        <fullName evidence="1">Uncharacterized protein</fullName>
    </submittedName>
</protein>
<reference evidence="1" key="1">
    <citation type="journal article" date="2022" name="bioRxiv">
        <title>Sequencing and chromosome-scale assembly of the giantPleurodeles waltlgenome.</title>
        <authorList>
            <person name="Brown T."/>
            <person name="Elewa A."/>
            <person name="Iarovenko S."/>
            <person name="Subramanian E."/>
            <person name="Araus A.J."/>
            <person name="Petzold A."/>
            <person name="Susuki M."/>
            <person name="Suzuki K.-i.T."/>
            <person name="Hayashi T."/>
            <person name="Toyoda A."/>
            <person name="Oliveira C."/>
            <person name="Osipova E."/>
            <person name="Leigh N.D."/>
            <person name="Simon A."/>
            <person name="Yun M.H."/>
        </authorList>
    </citation>
    <scope>NUCLEOTIDE SEQUENCE</scope>
    <source>
        <strain evidence="1">20211129_DDA</strain>
        <tissue evidence="1">Liver</tissue>
    </source>
</reference>
<evidence type="ECO:0000313" key="1">
    <source>
        <dbReference type="EMBL" id="KAJ1151747.1"/>
    </source>
</evidence>